<dbReference type="PANTHER" id="PTHR45674">
    <property type="entry name" value="DNA LIGASE 1/3 FAMILY MEMBER"/>
    <property type="match status" value="1"/>
</dbReference>
<dbReference type="InterPro" id="IPR012308">
    <property type="entry name" value="DNA_ligase_ATP-dep_N"/>
</dbReference>
<feature type="region of interest" description="Disordered" evidence="3">
    <location>
        <begin position="113"/>
        <end position="166"/>
    </location>
</feature>
<feature type="compositionally biased region" description="Acidic residues" evidence="3">
    <location>
        <begin position="150"/>
        <end position="166"/>
    </location>
</feature>
<dbReference type="AlphaFoldDB" id="A0A2X0LDA6"/>
<evidence type="ECO:0000313" key="6">
    <source>
        <dbReference type="Proteomes" id="UP000249723"/>
    </source>
</evidence>
<sequence>MPKRTDSGATTGAAPIQKKLKIGTPSPRVAAPLSLDLASDDVDNDDDNDDVTLDLERQRRVQQEQADAELARKLARSEGTSLDTVKFHERHFGKAFTAAAAAAGVGNATRMGDTSGVSSTLSTAGEPSSSRLPRHRTVSAKSETETISLVDEDDDDGEEGKDDDDIVITGYAPASTSKLPAKSLSTPIAPVFQSPTKKSAVALGKVKDEDKNAVASLPSKPDAFSFLASPGKASASSSKTLLGASTGPTGALLPLDTSLFTFAPSSHVDTSFWPAGRMPYSYLAAAFALISTTKSRLFISRVLTNLFRAAIELDPESLESVVYLCSNRIGPAHERDLELGVGPQVLSKAFKEVSGLTPQALRQLNKLGDPGNIKESSSPMPCL</sequence>
<evidence type="ECO:0000256" key="2">
    <source>
        <dbReference type="ARBA" id="ARBA00022598"/>
    </source>
</evidence>
<dbReference type="GO" id="GO:0006273">
    <property type="term" value="P:lagging strand elongation"/>
    <property type="evidence" value="ECO:0007669"/>
    <property type="project" value="TreeGrafter"/>
</dbReference>
<evidence type="ECO:0000256" key="3">
    <source>
        <dbReference type="SAM" id="MobiDB-lite"/>
    </source>
</evidence>
<organism evidence="5 6">
    <name type="scientific">Microbotryum saponariae</name>
    <dbReference type="NCBI Taxonomy" id="289078"/>
    <lineage>
        <taxon>Eukaryota</taxon>
        <taxon>Fungi</taxon>
        <taxon>Dikarya</taxon>
        <taxon>Basidiomycota</taxon>
        <taxon>Pucciniomycotina</taxon>
        <taxon>Microbotryomycetes</taxon>
        <taxon>Microbotryales</taxon>
        <taxon>Microbotryaceae</taxon>
        <taxon>Microbotryum</taxon>
    </lineage>
</organism>
<name>A0A2X0LDA6_9BASI</name>
<reference evidence="6" key="1">
    <citation type="submission" date="2016-10" db="EMBL/GenBank/DDBJ databases">
        <authorList>
            <person name="Jeantristanb JTB J.-T."/>
            <person name="Ricardo R."/>
        </authorList>
    </citation>
    <scope>NUCLEOTIDE SEQUENCE [LARGE SCALE GENOMIC DNA]</scope>
</reference>
<dbReference type="PANTHER" id="PTHR45674:SF9">
    <property type="entry name" value="DNA LIGASE 3"/>
    <property type="match status" value="1"/>
</dbReference>
<feature type="compositionally biased region" description="Polar residues" evidence="3">
    <location>
        <begin position="115"/>
        <end position="131"/>
    </location>
</feature>
<keyword evidence="2" id="KW-0436">Ligase</keyword>
<evidence type="ECO:0000256" key="1">
    <source>
        <dbReference type="ARBA" id="ARBA00007572"/>
    </source>
</evidence>
<dbReference type="InterPro" id="IPR050191">
    <property type="entry name" value="ATP-dep_DNA_ligase"/>
</dbReference>
<proteinExistence type="inferred from homology"/>
<feature type="domain" description="DNA ligase ATP-dependent N-terminal" evidence="4">
    <location>
        <begin position="279"/>
        <end position="375"/>
    </location>
</feature>
<feature type="compositionally biased region" description="Acidic residues" evidence="3">
    <location>
        <begin position="38"/>
        <end position="50"/>
    </location>
</feature>
<dbReference type="GO" id="GO:0006310">
    <property type="term" value="P:DNA recombination"/>
    <property type="evidence" value="ECO:0007669"/>
    <property type="project" value="InterPro"/>
</dbReference>
<protein>
    <submittedName>
        <fullName evidence="5">BZ3500_MvSof-1268-A1-R1_Chr3-1g05754 protein</fullName>
    </submittedName>
</protein>
<dbReference type="GO" id="GO:0006281">
    <property type="term" value="P:DNA repair"/>
    <property type="evidence" value="ECO:0007669"/>
    <property type="project" value="InterPro"/>
</dbReference>
<dbReference type="SUPFAM" id="SSF117018">
    <property type="entry name" value="ATP-dependent DNA ligase DNA-binding domain"/>
    <property type="match status" value="1"/>
</dbReference>
<feature type="region of interest" description="Disordered" evidence="3">
    <location>
        <begin position="1"/>
        <end position="50"/>
    </location>
</feature>
<keyword evidence="6" id="KW-1185">Reference proteome</keyword>
<evidence type="ECO:0000313" key="5">
    <source>
        <dbReference type="EMBL" id="SCZ98994.1"/>
    </source>
</evidence>
<dbReference type="GO" id="GO:0003677">
    <property type="term" value="F:DNA binding"/>
    <property type="evidence" value="ECO:0007669"/>
    <property type="project" value="InterPro"/>
</dbReference>
<dbReference type="EMBL" id="FMWP01000096">
    <property type="protein sequence ID" value="SCZ98994.1"/>
    <property type="molecule type" value="Genomic_DNA"/>
</dbReference>
<comment type="similarity">
    <text evidence="1">Belongs to the ATP-dependent DNA ligase family.</text>
</comment>
<dbReference type="Pfam" id="PF04675">
    <property type="entry name" value="DNA_ligase_A_N"/>
    <property type="match status" value="1"/>
</dbReference>
<gene>
    <name evidence="5" type="ORF">BZ3500_MVSOF-1268-A1-R1_CHR3-1G05754</name>
</gene>
<dbReference type="Gene3D" id="1.10.3260.10">
    <property type="entry name" value="DNA ligase, ATP-dependent, N-terminal domain"/>
    <property type="match status" value="1"/>
</dbReference>
<dbReference type="GO" id="GO:0005634">
    <property type="term" value="C:nucleus"/>
    <property type="evidence" value="ECO:0007669"/>
    <property type="project" value="TreeGrafter"/>
</dbReference>
<dbReference type="Proteomes" id="UP000249723">
    <property type="component" value="Unassembled WGS sequence"/>
</dbReference>
<dbReference type="GO" id="GO:0003910">
    <property type="term" value="F:DNA ligase (ATP) activity"/>
    <property type="evidence" value="ECO:0007669"/>
    <property type="project" value="InterPro"/>
</dbReference>
<dbReference type="InterPro" id="IPR036599">
    <property type="entry name" value="DNA_ligase_N_sf"/>
</dbReference>
<dbReference type="STRING" id="289078.A0A2X0LDA6"/>
<accession>A0A2X0LDA6</accession>
<evidence type="ECO:0000259" key="4">
    <source>
        <dbReference type="Pfam" id="PF04675"/>
    </source>
</evidence>